<dbReference type="GO" id="GO:0008233">
    <property type="term" value="F:peptidase activity"/>
    <property type="evidence" value="ECO:0007669"/>
    <property type="project" value="UniProtKB-KW"/>
</dbReference>
<evidence type="ECO:0000256" key="13">
    <source>
        <dbReference type="ARBA" id="ARBA00032850"/>
    </source>
</evidence>
<evidence type="ECO:0000313" key="16">
    <source>
        <dbReference type="EMBL" id="NRT57380.1"/>
    </source>
</evidence>
<dbReference type="InterPro" id="IPR036034">
    <property type="entry name" value="PDZ_sf"/>
</dbReference>
<feature type="region of interest" description="Disordered" evidence="14">
    <location>
        <begin position="134"/>
        <end position="157"/>
    </location>
</feature>
<dbReference type="Gene3D" id="2.40.10.120">
    <property type="match status" value="1"/>
</dbReference>
<dbReference type="InterPro" id="IPR011782">
    <property type="entry name" value="Pept_S1C_Do"/>
</dbReference>
<dbReference type="SUPFAM" id="SSF50156">
    <property type="entry name" value="PDZ domain-like"/>
    <property type="match status" value="2"/>
</dbReference>
<keyword evidence="7" id="KW-0732">Signal</keyword>
<dbReference type="InterPro" id="IPR009003">
    <property type="entry name" value="Peptidase_S1_PA"/>
</dbReference>
<evidence type="ECO:0000256" key="7">
    <source>
        <dbReference type="ARBA" id="ARBA00022729"/>
    </source>
</evidence>
<protein>
    <recommendedName>
        <fullName evidence="5">Probable periplasmic serine endoprotease DegP-like</fullName>
        <ecNumber evidence="4">3.4.21.107</ecNumber>
    </recommendedName>
    <alternativeName>
        <fullName evidence="13">Protease Do</fullName>
    </alternativeName>
</protein>
<organism evidence="16 17">
    <name type="scientific">Sphaerotilus uruguayifluvii</name>
    <dbReference type="NCBI Taxonomy" id="2735897"/>
    <lineage>
        <taxon>Bacteria</taxon>
        <taxon>Pseudomonadati</taxon>
        <taxon>Pseudomonadota</taxon>
        <taxon>Betaproteobacteria</taxon>
        <taxon>Burkholderiales</taxon>
        <taxon>Sphaerotilaceae</taxon>
        <taxon>Sphaerotilus</taxon>
    </lineage>
</organism>
<dbReference type="InterPro" id="IPR041489">
    <property type="entry name" value="PDZ_6"/>
</dbReference>
<dbReference type="NCBIfam" id="TIGR02037">
    <property type="entry name" value="degP_htrA_DO"/>
    <property type="match status" value="1"/>
</dbReference>
<dbReference type="SMART" id="SM00228">
    <property type="entry name" value="PDZ"/>
    <property type="match status" value="2"/>
</dbReference>
<dbReference type="Pfam" id="PF13180">
    <property type="entry name" value="PDZ_2"/>
    <property type="match status" value="1"/>
</dbReference>
<evidence type="ECO:0000256" key="6">
    <source>
        <dbReference type="ARBA" id="ARBA00022670"/>
    </source>
</evidence>
<feature type="compositionally biased region" description="Low complexity" evidence="14">
    <location>
        <begin position="136"/>
        <end position="146"/>
    </location>
</feature>
<evidence type="ECO:0000256" key="14">
    <source>
        <dbReference type="SAM" id="MobiDB-lite"/>
    </source>
</evidence>
<evidence type="ECO:0000256" key="5">
    <source>
        <dbReference type="ARBA" id="ARBA00013958"/>
    </source>
</evidence>
<gene>
    <name evidence="16" type="ORF">HNQ01_003135</name>
</gene>
<evidence type="ECO:0000256" key="9">
    <source>
        <dbReference type="ARBA" id="ARBA00022764"/>
    </source>
</evidence>
<keyword evidence="9" id="KW-0574">Periplasm</keyword>
<accession>A0ABX2G7M7</accession>
<dbReference type="InterPro" id="IPR001940">
    <property type="entry name" value="Peptidase_S1C"/>
</dbReference>
<evidence type="ECO:0000256" key="11">
    <source>
        <dbReference type="ARBA" id="ARBA00022825"/>
    </source>
</evidence>
<reference evidence="16 17" key="1">
    <citation type="submission" date="2020-05" db="EMBL/GenBank/DDBJ databases">
        <title>Genomic Encyclopedia of Type Strains, Phase IV (KMG-V): Genome sequencing to study the core and pangenomes of soil and plant-associated prokaryotes.</title>
        <authorList>
            <person name="Whitman W."/>
        </authorList>
    </citation>
    <scope>NUCLEOTIDE SEQUENCE [LARGE SCALE GENOMIC DNA]</scope>
    <source>
        <strain evidence="16 17">C29</strain>
    </source>
</reference>
<dbReference type="CDD" id="cd10839">
    <property type="entry name" value="cpPDZ1_DegP-like"/>
    <property type="match status" value="1"/>
</dbReference>
<feature type="domain" description="PDZ" evidence="15">
    <location>
        <begin position="332"/>
        <end position="385"/>
    </location>
</feature>
<evidence type="ECO:0000256" key="12">
    <source>
        <dbReference type="ARBA" id="ARBA00023016"/>
    </source>
</evidence>
<keyword evidence="6 16" id="KW-0645">Protease</keyword>
<keyword evidence="17" id="KW-1185">Reference proteome</keyword>
<keyword evidence="8" id="KW-0677">Repeat</keyword>
<evidence type="ECO:0000256" key="8">
    <source>
        <dbReference type="ARBA" id="ARBA00022737"/>
    </source>
</evidence>
<comment type="subcellular location">
    <subcellularLocation>
        <location evidence="2">Periplasm</location>
    </subcellularLocation>
</comment>
<dbReference type="PANTHER" id="PTHR22939:SF130">
    <property type="entry name" value="PERIPLASMIC SERINE ENDOPROTEASE DEGP-LIKE-RELATED"/>
    <property type="match status" value="1"/>
</dbReference>
<keyword evidence="11" id="KW-0720">Serine protease</keyword>
<evidence type="ECO:0000313" key="17">
    <source>
        <dbReference type="Proteomes" id="UP001516061"/>
    </source>
</evidence>
<dbReference type="Pfam" id="PF13365">
    <property type="entry name" value="Trypsin_2"/>
    <property type="match status" value="1"/>
</dbReference>
<dbReference type="InterPro" id="IPR001478">
    <property type="entry name" value="PDZ"/>
</dbReference>
<dbReference type="PANTHER" id="PTHR22939">
    <property type="entry name" value="SERINE PROTEASE FAMILY S1C HTRA-RELATED"/>
    <property type="match status" value="1"/>
</dbReference>
<dbReference type="GO" id="GO:0006508">
    <property type="term" value="P:proteolysis"/>
    <property type="evidence" value="ECO:0007669"/>
    <property type="project" value="UniProtKB-KW"/>
</dbReference>
<comment type="catalytic activity">
    <reaction evidence="1">
        <text>Acts on substrates that are at least partially unfolded. The cleavage site P1 residue is normally between a pair of hydrophobic residues, such as Val-|-Val.</text>
        <dbReference type="EC" id="3.4.21.107"/>
    </reaction>
</comment>
<evidence type="ECO:0000256" key="2">
    <source>
        <dbReference type="ARBA" id="ARBA00004418"/>
    </source>
</evidence>
<feature type="region of interest" description="Disordered" evidence="14">
    <location>
        <begin position="1"/>
        <end position="27"/>
    </location>
</feature>
<evidence type="ECO:0000256" key="4">
    <source>
        <dbReference type="ARBA" id="ARBA00013035"/>
    </source>
</evidence>
<dbReference type="PROSITE" id="PS50106">
    <property type="entry name" value="PDZ"/>
    <property type="match status" value="1"/>
</dbReference>
<evidence type="ECO:0000259" key="15">
    <source>
        <dbReference type="PROSITE" id="PS50106"/>
    </source>
</evidence>
<dbReference type="EMBL" id="JABSNM010000015">
    <property type="protein sequence ID" value="NRT57380.1"/>
    <property type="molecule type" value="Genomic_DNA"/>
</dbReference>
<keyword evidence="12" id="KW-0346">Stress response</keyword>
<dbReference type="Proteomes" id="UP001516061">
    <property type="component" value="Unassembled WGS sequence"/>
</dbReference>
<sequence>MKHDDSRPSSSTPDPAPGLRPVPQRSPARRWMAAGAALIGAGALTTLLVSHHDATAQASAATATSLAAATATTAIAGQSAAAARGLPDFADLVEQVGPAVVNIRTTAKVATAARGQGGPDEEMQEFFRRFFGVPIPRRGQPQPQQPDGEDGENAPRGVGSGFIVSADGLVMTNAHVVDGADEVVVRLTDKREFKARVVGADKRTDVAVLKIEAGGLPTVRFGDVSRLRVGEWVIAIGSPFDLDNTVTAGIVSAKARDTGEMLPFIQTDVAINPGNSGGPLINMRGEVVGINSQIYSRSGGYMGISFAIPIDEANRVADQLKAGGRVVRGRIGVQIGEVTKDVAESLGLAKAAGALVRSVEPGSPAEKAGLEAGDIVTRFDGKAVEKWNDLPRLVGNTKPGTKSTLQVWRRGTTRDLGVTVAELEPETRPAMSRGGKAEPKAPAAGAASSVLGLTVGDLGAEQRRQARVRGGVLIESVDGPAARAGLREGDLILALGNTEITDARQFDGLVARLDRARPVSLLVRREDVAQYVVIRPNAR</sequence>
<dbReference type="EC" id="3.4.21.107" evidence="4"/>
<evidence type="ECO:0000256" key="1">
    <source>
        <dbReference type="ARBA" id="ARBA00001772"/>
    </source>
</evidence>
<dbReference type="Gene3D" id="2.30.42.10">
    <property type="match status" value="2"/>
</dbReference>
<comment type="similarity">
    <text evidence="3">Belongs to the peptidase S1C family.</text>
</comment>
<keyword evidence="10 16" id="KW-0378">Hydrolase</keyword>
<evidence type="ECO:0000256" key="10">
    <source>
        <dbReference type="ARBA" id="ARBA00022801"/>
    </source>
</evidence>
<dbReference type="Pfam" id="PF17820">
    <property type="entry name" value="PDZ_6"/>
    <property type="match status" value="1"/>
</dbReference>
<evidence type="ECO:0000256" key="3">
    <source>
        <dbReference type="ARBA" id="ARBA00010541"/>
    </source>
</evidence>
<dbReference type="SUPFAM" id="SSF50494">
    <property type="entry name" value="Trypsin-like serine proteases"/>
    <property type="match status" value="1"/>
</dbReference>
<proteinExistence type="inferred from homology"/>
<name>A0ABX2G7M7_9BURK</name>
<comment type="caution">
    <text evidence="16">The sequence shown here is derived from an EMBL/GenBank/DDBJ whole genome shotgun (WGS) entry which is preliminary data.</text>
</comment>
<dbReference type="PRINTS" id="PR00834">
    <property type="entry name" value="PROTEASES2C"/>
</dbReference>